<evidence type="ECO:0000313" key="4">
    <source>
        <dbReference type="Proteomes" id="UP000283458"/>
    </source>
</evidence>
<protein>
    <submittedName>
        <fullName evidence="3">DUF1269 domain-containing protein</fullName>
    </submittedName>
</protein>
<dbReference type="RefSeq" id="WP_119829697.1">
    <property type="nucleotide sequence ID" value="NZ_QYUL01000001.1"/>
</dbReference>
<dbReference type="OrthoDB" id="515952at2"/>
<evidence type="ECO:0000259" key="2">
    <source>
        <dbReference type="Pfam" id="PF11181"/>
    </source>
</evidence>
<feature type="domain" description="General stress protein 17M-like" evidence="2">
    <location>
        <begin position="7"/>
        <end position="74"/>
    </location>
</feature>
<keyword evidence="1" id="KW-0472">Membrane</keyword>
<dbReference type="AlphaFoldDB" id="A0A418W205"/>
<gene>
    <name evidence="3" type="ORF">D3877_05455</name>
</gene>
<dbReference type="InterPro" id="IPR052948">
    <property type="entry name" value="Low_temp-induced_all0457"/>
</dbReference>
<comment type="caution">
    <text evidence="3">The sequence shown here is derived from an EMBL/GenBank/DDBJ whole genome shotgun (WGS) entry which is preliminary data.</text>
</comment>
<organism evidence="3 4">
    <name type="scientific">Azospirillum cavernae</name>
    <dbReference type="NCBI Taxonomy" id="2320860"/>
    <lineage>
        <taxon>Bacteria</taxon>
        <taxon>Pseudomonadati</taxon>
        <taxon>Pseudomonadota</taxon>
        <taxon>Alphaproteobacteria</taxon>
        <taxon>Rhodospirillales</taxon>
        <taxon>Azospirillaceae</taxon>
        <taxon>Azospirillum</taxon>
    </lineage>
</organism>
<accession>A0A418W205</accession>
<dbReference type="EMBL" id="QYUL01000001">
    <property type="protein sequence ID" value="RJF84057.1"/>
    <property type="molecule type" value="Genomic_DNA"/>
</dbReference>
<proteinExistence type="predicted"/>
<evidence type="ECO:0000256" key="1">
    <source>
        <dbReference type="SAM" id="Phobius"/>
    </source>
</evidence>
<name>A0A418W205_9PROT</name>
<dbReference type="Proteomes" id="UP000283458">
    <property type="component" value="Unassembled WGS sequence"/>
</dbReference>
<dbReference type="Pfam" id="PF11181">
    <property type="entry name" value="YflT"/>
    <property type="match status" value="1"/>
</dbReference>
<reference evidence="3 4" key="1">
    <citation type="submission" date="2018-09" db="EMBL/GenBank/DDBJ databases">
        <authorList>
            <person name="Zhu H."/>
        </authorList>
    </citation>
    <scope>NUCLEOTIDE SEQUENCE [LARGE SCALE GENOMIC DNA]</scope>
    <source>
        <strain evidence="3 4">K2W22B-5</strain>
    </source>
</reference>
<keyword evidence="1" id="KW-0812">Transmembrane</keyword>
<dbReference type="PANTHER" id="PTHR36109:SF2">
    <property type="entry name" value="MEMBRANE PROTEIN"/>
    <property type="match status" value="1"/>
</dbReference>
<keyword evidence="1" id="KW-1133">Transmembrane helix</keyword>
<feature type="transmembrane region" description="Helical" evidence="1">
    <location>
        <begin position="65"/>
        <end position="85"/>
    </location>
</feature>
<evidence type="ECO:0000313" key="3">
    <source>
        <dbReference type="EMBL" id="RJF84057.1"/>
    </source>
</evidence>
<keyword evidence="4" id="KW-1185">Reference proteome</keyword>
<feature type="transmembrane region" description="Helical" evidence="1">
    <location>
        <begin position="91"/>
        <end position="119"/>
    </location>
</feature>
<sequence>MDTTSTAIAVFANHEDAEKAVKKLAEAGFDMKQLSVVGQGYHTEEKVVGFYNIGDRIKFWGSRGLFWGALWGLFFAGVFVTTPVVGPVVVLGYLTASVISMIESAALVGGVSALGAALYSLGVPKDSVIDYDTALKADGFLVMAHGEADEITRAKIVLETVNPTRLDLHTMGTPTVTAPMAEATS</sequence>
<dbReference type="InterPro" id="IPR025889">
    <property type="entry name" value="GSP17M-like_dom"/>
</dbReference>
<dbReference type="CDD" id="cd00590">
    <property type="entry name" value="RRM_SF"/>
    <property type="match status" value="1"/>
</dbReference>
<dbReference type="PANTHER" id="PTHR36109">
    <property type="entry name" value="MEMBRANE PROTEIN-RELATED"/>
    <property type="match status" value="1"/>
</dbReference>